<reference evidence="2" key="1">
    <citation type="submission" date="2020-11" db="EMBL/GenBank/DDBJ databases">
        <authorList>
            <consortium name="DOE Joint Genome Institute"/>
            <person name="Ahrendt S."/>
            <person name="Riley R."/>
            <person name="Andreopoulos W."/>
            <person name="Labutti K."/>
            <person name="Pangilinan J."/>
            <person name="Ruiz-Duenas F.J."/>
            <person name="Barrasa J.M."/>
            <person name="Sanchez-Garcia M."/>
            <person name="Camarero S."/>
            <person name="Miyauchi S."/>
            <person name="Serrano A."/>
            <person name="Linde D."/>
            <person name="Babiker R."/>
            <person name="Drula E."/>
            <person name="Ayuso-Fernandez I."/>
            <person name="Pacheco R."/>
            <person name="Padilla G."/>
            <person name="Ferreira P."/>
            <person name="Barriuso J."/>
            <person name="Kellner H."/>
            <person name="Castanera R."/>
            <person name="Alfaro M."/>
            <person name="Ramirez L."/>
            <person name="Pisabarro A.G."/>
            <person name="Kuo A."/>
            <person name="Tritt A."/>
            <person name="Lipzen A."/>
            <person name="He G."/>
            <person name="Yan M."/>
            <person name="Ng V."/>
            <person name="Cullen D."/>
            <person name="Martin F."/>
            <person name="Rosso M.-N."/>
            <person name="Henrissat B."/>
            <person name="Hibbett D."/>
            <person name="Martinez A.T."/>
            <person name="Grigoriev I.V."/>
        </authorList>
    </citation>
    <scope>NUCLEOTIDE SEQUENCE</scope>
    <source>
        <strain evidence="2">CIRM-BRFM 674</strain>
    </source>
</reference>
<dbReference type="Proteomes" id="UP000807469">
    <property type="component" value="Unassembled WGS sequence"/>
</dbReference>
<name>A0A9P5YYV1_9AGAR</name>
<dbReference type="AlphaFoldDB" id="A0A9P5YYV1"/>
<proteinExistence type="predicted"/>
<feature type="compositionally biased region" description="Low complexity" evidence="1">
    <location>
        <begin position="196"/>
        <end position="237"/>
    </location>
</feature>
<accession>A0A9P5YYV1</accession>
<evidence type="ECO:0000313" key="3">
    <source>
        <dbReference type="Proteomes" id="UP000807469"/>
    </source>
</evidence>
<evidence type="ECO:0000256" key="1">
    <source>
        <dbReference type="SAM" id="MobiDB-lite"/>
    </source>
</evidence>
<comment type="caution">
    <text evidence="2">The sequence shown here is derived from an EMBL/GenBank/DDBJ whole genome shotgun (WGS) entry which is preliminary data.</text>
</comment>
<keyword evidence="3" id="KW-1185">Reference proteome</keyword>
<evidence type="ECO:0000313" key="2">
    <source>
        <dbReference type="EMBL" id="KAF9478142.1"/>
    </source>
</evidence>
<dbReference type="OrthoDB" id="2985494at2759"/>
<dbReference type="EMBL" id="MU155241">
    <property type="protein sequence ID" value="KAF9478142.1"/>
    <property type="molecule type" value="Genomic_DNA"/>
</dbReference>
<sequence length="454" mass="50906">MSLLAISKDREIKDEIIQLANSLAVTQERLIQLAARVEDRELDVELKARYEKLQNAHKEAVNSAKWLRTQNIELEHRLEEHKPAVNNAVAARDIAFHKLKHARKVIRDLLAERPDMSSPQLTQQEIDEVLDESLSHSDSSSSDSDKTVRMGANMTSPSHSQVKRAKSSPVPSPHSLGVLSMSPVRNVVSPSGSTESINSPQSSRRISQPSMPSGSSSHALSQVQSPSSTRASPSSEPYQIHFKKPPGVSVLQEGPMTWQRLEAALKLDDNLVKALSNIALSPDVGMRLQIVKFERNIVAACLYDPILVDLPGPKSYILDWGHAEANRNLEKYIVNHKAIETDFHTFIFPTSENSWFYIGALQWSRVHLYDFWPELDEKNRKKILRKLCKRTNGEVGEEEMANLLDNKDLKQVCIELTAVGDSQISYAFATEVLGRQGSPYSPPRQERRAEGVKE</sequence>
<organism evidence="2 3">
    <name type="scientific">Pholiota conissans</name>
    <dbReference type="NCBI Taxonomy" id="109636"/>
    <lineage>
        <taxon>Eukaryota</taxon>
        <taxon>Fungi</taxon>
        <taxon>Dikarya</taxon>
        <taxon>Basidiomycota</taxon>
        <taxon>Agaricomycotina</taxon>
        <taxon>Agaricomycetes</taxon>
        <taxon>Agaricomycetidae</taxon>
        <taxon>Agaricales</taxon>
        <taxon>Agaricineae</taxon>
        <taxon>Strophariaceae</taxon>
        <taxon>Pholiota</taxon>
    </lineage>
</organism>
<protein>
    <submittedName>
        <fullName evidence="2">Uncharacterized protein</fullName>
    </submittedName>
</protein>
<gene>
    <name evidence="2" type="ORF">BDN70DRAFT_880289</name>
</gene>
<feature type="region of interest" description="Disordered" evidence="1">
    <location>
        <begin position="131"/>
        <end position="246"/>
    </location>
</feature>